<keyword evidence="2" id="KW-1185">Reference proteome</keyword>
<name>A0AAW0A7Q8_9AGAR</name>
<protein>
    <submittedName>
        <fullName evidence="1">Uncharacterized protein</fullName>
    </submittedName>
</protein>
<dbReference type="Proteomes" id="UP001362999">
    <property type="component" value="Unassembled WGS sequence"/>
</dbReference>
<evidence type="ECO:0000313" key="2">
    <source>
        <dbReference type="Proteomes" id="UP001362999"/>
    </source>
</evidence>
<dbReference type="AlphaFoldDB" id="A0AAW0A7Q8"/>
<comment type="caution">
    <text evidence="1">The sequence shown here is derived from an EMBL/GenBank/DDBJ whole genome shotgun (WGS) entry which is preliminary data.</text>
</comment>
<gene>
    <name evidence="1" type="ORF">R3P38DRAFT_2795372</name>
</gene>
<accession>A0AAW0A7Q8</accession>
<reference evidence="1 2" key="1">
    <citation type="journal article" date="2024" name="J Genomics">
        <title>Draft genome sequencing and assembly of Favolaschia claudopus CIRM-BRFM 2984 isolated from oak limbs.</title>
        <authorList>
            <person name="Navarro D."/>
            <person name="Drula E."/>
            <person name="Chaduli D."/>
            <person name="Cazenave R."/>
            <person name="Ahrendt S."/>
            <person name="Wang J."/>
            <person name="Lipzen A."/>
            <person name="Daum C."/>
            <person name="Barry K."/>
            <person name="Grigoriev I.V."/>
            <person name="Favel A."/>
            <person name="Rosso M.N."/>
            <person name="Martin F."/>
        </authorList>
    </citation>
    <scope>NUCLEOTIDE SEQUENCE [LARGE SCALE GENOMIC DNA]</scope>
    <source>
        <strain evidence="1 2">CIRM-BRFM 2984</strain>
    </source>
</reference>
<evidence type="ECO:0000313" key="1">
    <source>
        <dbReference type="EMBL" id="KAK7001894.1"/>
    </source>
</evidence>
<proteinExistence type="predicted"/>
<sequence>MRAKRALSSISSSKTEKVRLERVSSIQVSIMSKSLYSPLTFAQFVETHILTVCVRGNFMRCTFRLSSLFHPLPSTTQVALQKIELVLSSGPFRSLGWVDFVRPFVLEVVTETMWAGAMPLRTQLSVYFKLDAVSGILILTMEFLGVGFGAELELDLVQDPLIWPDTETMPVYYQLRENSRTSSANQHKNTQLLRVQHKHTPFCA</sequence>
<organism evidence="1 2">
    <name type="scientific">Favolaschia claudopus</name>
    <dbReference type="NCBI Taxonomy" id="2862362"/>
    <lineage>
        <taxon>Eukaryota</taxon>
        <taxon>Fungi</taxon>
        <taxon>Dikarya</taxon>
        <taxon>Basidiomycota</taxon>
        <taxon>Agaricomycotina</taxon>
        <taxon>Agaricomycetes</taxon>
        <taxon>Agaricomycetidae</taxon>
        <taxon>Agaricales</taxon>
        <taxon>Marasmiineae</taxon>
        <taxon>Mycenaceae</taxon>
        <taxon>Favolaschia</taxon>
    </lineage>
</organism>
<dbReference type="EMBL" id="JAWWNJ010000081">
    <property type="protein sequence ID" value="KAK7001894.1"/>
    <property type="molecule type" value="Genomic_DNA"/>
</dbReference>